<sequence length="173" mass="18615">MLLIVFWQLPGYLSAAFAVEIFGRKMTLFVYLMGSFGAAMAFGYVEGTEANLLITGSLMSWFMLGAWGSLYAYTPENYPTNIRAMGCAYPGGVSRVGAIAGSYIVPIMLGAGWGIKTIMWVAGGGPLIFIAIVLLVFGYETRGKDLEACPRVEAIVKQKAGLDEIVVETPGFD</sequence>
<dbReference type="EMBL" id="VJMJ01000350">
    <property type="protein sequence ID" value="KAF0722034.1"/>
    <property type="molecule type" value="Genomic_DNA"/>
</dbReference>
<reference evidence="8 9" key="1">
    <citation type="submission" date="2019-07" db="EMBL/GenBank/DDBJ databases">
        <title>Genomics analysis of Aphanomyces spp. identifies a new class of oomycete effector associated with host adaptation.</title>
        <authorList>
            <person name="Gaulin E."/>
        </authorList>
    </citation>
    <scope>NUCLEOTIDE SEQUENCE [LARGE SCALE GENOMIC DNA]</scope>
    <source>
        <strain evidence="8 9">ATCC 201684</strain>
    </source>
</reference>
<dbReference type="GO" id="GO:0016020">
    <property type="term" value="C:membrane"/>
    <property type="evidence" value="ECO:0007669"/>
    <property type="project" value="UniProtKB-SubCell"/>
</dbReference>
<dbReference type="Proteomes" id="UP000481153">
    <property type="component" value="Unassembled WGS sequence"/>
</dbReference>
<proteinExistence type="predicted"/>
<feature type="transmembrane region" description="Helical" evidence="6">
    <location>
        <begin position="52"/>
        <end position="73"/>
    </location>
</feature>
<feature type="domain" description="Major facilitator superfamily (MFS) profile" evidence="7">
    <location>
        <begin position="1"/>
        <end position="142"/>
    </location>
</feature>
<name>A0A6G0W6C5_9STRA</name>
<evidence type="ECO:0000313" key="8">
    <source>
        <dbReference type="EMBL" id="KAF0722034.1"/>
    </source>
</evidence>
<dbReference type="PROSITE" id="PS50850">
    <property type="entry name" value="MFS"/>
    <property type="match status" value="1"/>
</dbReference>
<keyword evidence="2" id="KW-0813">Transport</keyword>
<evidence type="ECO:0000256" key="5">
    <source>
        <dbReference type="ARBA" id="ARBA00023136"/>
    </source>
</evidence>
<comment type="caution">
    <text evidence="8">The sequence shown here is derived from an EMBL/GenBank/DDBJ whole genome shotgun (WGS) entry which is preliminary data.</text>
</comment>
<organism evidence="8 9">
    <name type="scientific">Aphanomyces euteiches</name>
    <dbReference type="NCBI Taxonomy" id="100861"/>
    <lineage>
        <taxon>Eukaryota</taxon>
        <taxon>Sar</taxon>
        <taxon>Stramenopiles</taxon>
        <taxon>Oomycota</taxon>
        <taxon>Saprolegniomycetes</taxon>
        <taxon>Saprolegniales</taxon>
        <taxon>Verrucalvaceae</taxon>
        <taxon>Aphanomyces</taxon>
    </lineage>
</organism>
<comment type="subcellular location">
    <subcellularLocation>
        <location evidence="1">Membrane</location>
        <topology evidence="1">Multi-pass membrane protein</topology>
    </subcellularLocation>
</comment>
<keyword evidence="9" id="KW-1185">Reference proteome</keyword>
<dbReference type="GO" id="GO:0022857">
    <property type="term" value="F:transmembrane transporter activity"/>
    <property type="evidence" value="ECO:0007669"/>
    <property type="project" value="InterPro"/>
</dbReference>
<dbReference type="InterPro" id="IPR020846">
    <property type="entry name" value="MFS_dom"/>
</dbReference>
<dbReference type="PANTHER" id="PTHR23511:SF5">
    <property type="entry name" value="MAJOR FACILITATOR-TYPE TRANSPORTER HXNZ-RELATED"/>
    <property type="match status" value="1"/>
</dbReference>
<dbReference type="SUPFAM" id="SSF103473">
    <property type="entry name" value="MFS general substrate transporter"/>
    <property type="match status" value="1"/>
</dbReference>
<keyword evidence="4 6" id="KW-1133">Transmembrane helix</keyword>
<evidence type="ECO:0000259" key="7">
    <source>
        <dbReference type="PROSITE" id="PS50850"/>
    </source>
</evidence>
<keyword evidence="5 6" id="KW-0472">Membrane</keyword>
<dbReference type="InterPro" id="IPR036259">
    <property type="entry name" value="MFS_trans_sf"/>
</dbReference>
<dbReference type="Pfam" id="PF00083">
    <property type="entry name" value="Sugar_tr"/>
    <property type="match status" value="1"/>
</dbReference>
<keyword evidence="3 6" id="KW-0812">Transmembrane</keyword>
<gene>
    <name evidence="8" type="ORF">Ae201684_018732</name>
</gene>
<protein>
    <recommendedName>
        <fullName evidence="7">Major facilitator superfamily (MFS) profile domain-containing protein</fullName>
    </recommendedName>
</protein>
<evidence type="ECO:0000256" key="1">
    <source>
        <dbReference type="ARBA" id="ARBA00004141"/>
    </source>
</evidence>
<feature type="transmembrane region" description="Helical" evidence="6">
    <location>
        <begin position="93"/>
        <end position="111"/>
    </location>
</feature>
<evidence type="ECO:0000313" key="9">
    <source>
        <dbReference type="Proteomes" id="UP000481153"/>
    </source>
</evidence>
<accession>A0A6G0W6C5</accession>
<evidence type="ECO:0000256" key="2">
    <source>
        <dbReference type="ARBA" id="ARBA00022448"/>
    </source>
</evidence>
<dbReference type="AlphaFoldDB" id="A0A6G0W6C5"/>
<dbReference type="PANTHER" id="PTHR23511">
    <property type="entry name" value="SYNAPTIC VESICLE GLYCOPROTEIN 2"/>
    <property type="match status" value="1"/>
</dbReference>
<dbReference type="Gene3D" id="1.20.1250.20">
    <property type="entry name" value="MFS general substrate transporter like domains"/>
    <property type="match status" value="1"/>
</dbReference>
<feature type="transmembrane region" description="Helical" evidence="6">
    <location>
        <begin position="118"/>
        <end position="139"/>
    </location>
</feature>
<evidence type="ECO:0000256" key="4">
    <source>
        <dbReference type="ARBA" id="ARBA00022989"/>
    </source>
</evidence>
<dbReference type="VEuPathDB" id="FungiDB:AeMF1_019714"/>
<feature type="transmembrane region" description="Helical" evidence="6">
    <location>
        <begin position="28"/>
        <end position="45"/>
    </location>
</feature>
<dbReference type="InterPro" id="IPR005828">
    <property type="entry name" value="MFS_sugar_transport-like"/>
</dbReference>
<evidence type="ECO:0000256" key="3">
    <source>
        <dbReference type="ARBA" id="ARBA00022692"/>
    </source>
</evidence>
<evidence type="ECO:0000256" key="6">
    <source>
        <dbReference type="SAM" id="Phobius"/>
    </source>
</evidence>